<evidence type="ECO:0000313" key="3">
    <source>
        <dbReference type="EMBL" id="CAF4246266.1"/>
    </source>
</evidence>
<evidence type="ECO:0000313" key="1">
    <source>
        <dbReference type="EMBL" id="CAF1451608.1"/>
    </source>
</evidence>
<proteinExistence type="predicted"/>
<dbReference type="Proteomes" id="UP000663829">
    <property type="component" value="Unassembled WGS sequence"/>
</dbReference>
<dbReference type="EMBL" id="CAJOBA010051586">
    <property type="protein sequence ID" value="CAF4246266.1"/>
    <property type="molecule type" value="Genomic_DNA"/>
</dbReference>
<comment type="caution">
    <text evidence="2">The sequence shown here is derived from an EMBL/GenBank/DDBJ whole genome shotgun (WGS) entry which is preliminary data.</text>
</comment>
<sequence length="273" mass="31496">MFPFGAAVFDEYKNLKSLTVIDIPYKYSQCLSSMKPIKTLTYLKMEFFHENYIYSSEVCTVLLQEDSQLETLIITGRSIRLSGAIAIGSSPKLKTLIIILEHQQDLLLLLRHLPLIEYLDVTIAQETTRHDVYDVANDGSYSKQLKTFIIQTSGNSSAINFHLLEVLLEHFEYSLEYLAVYCTCDGLIDGQQLLSATRSNLKQLNFFLHFDRNMKPYNLLDYLSTFKEATTPITYYYNTSCQHFFLFNTSMNKARMIAAQINLQHLLIDTEQI</sequence>
<protein>
    <submittedName>
        <fullName evidence="2">Uncharacterized protein</fullName>
    </submittedName>
</protein>
<keyword evidence="5" id="KW-1185">Reference proteome</keyword>
<reference evidence="2" key="1">
    <citation type="submission" date="2021-02" db="EMBL/GenBank/DDBJ databases">
        <authorList>
            <person name="Nowell W R."/>
        </authorList>
    </citation>
    <scope>NUCLEOTIDE SEQUENCE</scope>
</reference>
<dbReference type="EMBL" id="CAJNOQ010025660">
    <property type="protein sequence ID" value="CAF1539273.1"/>
    <property type="molecule type" value="Genomic_DNA"/>
</dbReference>
<dbReference type="SUPFAM" id="SSF52047">
    <property type="entry name" value="RNI-like"/>
    <property type="match status" value="1"/>
</dbReference>
<evidence type="ECO:0000313" key="4">
    <source>
        <dbReference type="EMBL" id="CAF4399441.1"/>
    </source>
</evidence>
<accession>A0A815W1N9</accession>
<dbReference type="EMBL" id="CAJNOK010029745">
    <property type="protein sequence ID" value="CAF1451608.1"/>
    <property type="molecule type" value="Genomic_DNA"/>
</dbReference>
<organism evidence="2 5">
    <name type="scientific">Didymodactylos carnosus</name>
    <dbReference type="NCBI Taxonomy" id="1234261"/>
    <lineage>
        <taxon>Eukaryota</taxon>
        <taxon>Metazoa</taxon>
        <taxon>Spiralia</taxon>
        <taxon>Gnathifera</taxon>
        <taxon>Rotifera</taxon>
        <taxon>Eurotatoria</taxon>
        <taxon>Bdelloidea</taxon>
        <taxon>Philodinida</taxon>
        <taxon>Philodinidae</taxon>
        <taxon>Didymodactylos</taxon>
    </lineage>
</organism>
<evidence type="ECO:0000313" key="5">
    <source>
        <dbReference type="Proteomes" id="UP000663829"/>
    </source>
</evidence>
<dbReference type="AlphaFoldDB" id="A0A815W1N9"/>
<dbReference type="EMBL" id="CAJOBC010091283">
    <property type="protein sequence ID" value="CAF4399441.1"/>
    <property type="molecule type" value="Genomic_DNA"/>
</dbReference>
<dbReference type="Proteomes" id="UP000682733">
    <property type="component" value="Unassembled WGS sequence"/>
</dbReference>
<gene>
    <name evidence="2" type="ORF">GPM918_LOCUS38533</name>
    <name evidence="1" type="ORF">OVA965_LOCUS34859</name>
    <name evidence="4" type="ORF">SRO942_LOCUS39359</name>
    <name evidence="3" type="ORF">TMI583_LOCUS35805</name>
</gene>
<name>A0A815W1N9_9BILA</name>
<evidence type="ECO:0000313" key="2">
    <source>
        <dbReference type="EMBL" id="CAF1539273.1"/>
    </source>
</evidence>
<dbReference type="Proteomes" id="UP000677228">
    <property type="component" value="Unassembled WGS sequence"/>
</dbReference>
<dbReference type="Proteomes" id="UP000681722">
    <property type="component" value="Unassembled WGS sequence"/>
</dbReference>